<name>A0A7S3GL40_9EUKA</name>
<dbReference type="PANTHER" id="PTHR46298">
    <property type="entry name" value="ANDROGLOBIN"/>
    <property type="match status" value="1"/>
</dbReference>
<reference evidence="3" key="1">
    <citation type="submission" date="2021-01" db="EMBL/GenBank/DDBJ databases">
        <authorList>
            <person name="Corre E."/>
            <person name="Pelletier E."/>
            <person name="Niang G."/>
            <person name="Scheremetjew M."/>
            <person name="Finn R."/>
            <person name="Kale V."/>
            <person name="Holt S."/>
            <person name="Cochrane G."/>
            <person name="Meng A."/>
            <person name="Brown T."/>
            <person name="Cohen L."/>
        </authorList>
    </citation>
    <scope>NUCLEOTIDE SEQUENCE</scope>
    <source>
        <strain evidence="3">NIES-2562</strain>
    </source>
</reference>
<dbReference type="AlphaFoldDB" id="A0A7S3GL40"/>
<protein>
    <recommendedName>
        <fullName evidence="2">FAP42-like domain-containing protein</fullName>
    </recommendedName>
</protein>
<dbReference type="SUPFAM" id="SSF54001">
    <property type="entry name" value="Cysteine proteinases"/>
    <property type="match status" value="1"/>
</dbReference>
<feature type="region of interest" description="Disordered" evidence="1">
    <location>
        <begin position="332"/>
        <end position="358"/>
    </location>
</feature>
<feature type="region of interest" description="Disordered" evidence="1">
    <location>
        <begin position="215"/>
        <end position="242"/>
    </location>
</feature>
<feature type="compositionally biased region" description="Polar residues" evidence="1">
    <location>
        <begin position="935"/>
        <end position="950"/>
    </location>
</feature>
<feature type="compositionally biased region" description="Acidic residues" evidence="1">
    <location>
        <begin position="215"/>
        <end position="230"/>
    </location>
</feature>
<evidence type="ECO:0000313" key="3">
    <source>
        <dbReference type="EMBL" id="CAE0269629.1"/>
    </source>
</evidence>
<feature type="compositionally biased region" description="Basic and acidic residues" evidence="1">
    <location>
        <begin position="989"/>
        <end position="1018"/>
    </location>
</feature>
<dbReference type="InterPro" id="IPR054096">
    <property type="entry name" value="FAP42-like_B2"/>
</dbReference>
<dbReference type="EMBL" id="HBIB01048602">
    <property type="protein sequence ID" value="CAE0269629.1"/>
    <property type="molecule type" value="Transcribed_RNA"/>
</dbReference>
<feature type="region of interest" description="Disordered" evidence="1">
    <location>
        <begin position="399"/>
        <end position="428"/>
    </location>
</feature>
<dbReference type="InterPro" id="IPR038765">
    <property type="entry name" value="Papain-like_cys_pep_sf"/>
</dbReference>
<dbReference type="InterPro" id="IPR053033">
    <property type="entry name" value="Androglobin-like"/>
</dbReference>
<feature type="compositionally biased region" description="Basic and acidic residues" evidence="1">
    <location>
        <begin position="966"/>
        <end position="979"/>
    </location>
</feature>
<feature type="compositionally biased region" description="Basic and acidic residues" evidence="1">
    <location>
        <begin position="1032"/>
        <end position="1042"/>
    </location>
</feature>
<dbReference type="Pfam" id="PF22071">
    <property type="entry name" value="FAP42_B2"/>
    <property type="match status" value="1"/>
</dbReference>
<organism evidence="3">
    <name type="scientific">Palpitomonas bilix</name>
    <dbReference type="NCBI Taxonomy" id="652834"/>
    <lineage>
        <taxon>Eukaryota</taxon>
        <taxon>Eukaryota incertae sedis</taxon>
    </lineage>
</organism>
<gene>
    <name evidence="3" type="ORF">PBIL07802_LOCUS31982</name>
</gene>
<evidence type="ECO:0000256" key="1">
    <source>
        <dbReference type="SAM" id="MobiDB-lite"/>
    </source>
</evidence>
<proteinExistence type="predicted"/>
<feature type="compositionally biased region" description="Low complexity" evidence="1">
    <location>
        <begin position="404"/>
        <end position="413"/>
    </location>
</feature>
<accession>A0A7S3GL40</accession>
<feature type="domain" description="FAP42-like" evidence="2">
    <location>
        <begin position="634"/>
        <end position="730"/>
    </location>
</feature>
<feature type="region of interest" description="Disordered" evidence="1">
    <location>
        <begin position="915"/>
        <end position="1042"/>
    </location>
</feature>
<feature type="region of interest" description="Disordered" evidence="1">
    <location>
        <begin position="850"/>
        <end position="869"/>
    </location>
</feature>
<dbReference type="PANTHER" id="PTHR46298:SF1">
    <property type="entry name" value="ANDROGLOBIN"/>
    <property type="match status" value="1"/>
</dbReference>
<sequence>MPPKKGAGKKSGASTSAVSPFSTPRPGTPVATLSRFSEFPIWSEQDIPTLEKAVAQPFSDTQNASLLPASDVVKEWVRAPKVFPEKGWVPVNGRDIYPISAPASAEDEEEADALPFNERPNVPMLECCAAGIDALPVISTISTCISTGGYLLEKADFGHLIFPQNEAGLPVASAGGKHWVKLFCMGEWRRVEIDDALPVDSTGRVLFPRTCIPIEPEEVPENGEGEEGDKEGEGEGSRPETAQPSLQNEYWACLIAKALLKLLGGNFDVAGRDVVSLWVHALTGYAPLCSGLGGSSYDILHKLEHSKMFAGSPLALCIKPGKMVHTRVEVPEGSEVEEGRAIEGEESEAQEEIQSEPSSERVAFEGLANSHAVLASIEEGSKFNDFTTGHTIGYTLHVPKQPAEGDASKAGAKGKAGGKDKKGGAAAPAAPAVSAEALEAALTADEEKGLVGTKTFHIDLIARDLLETVTFFAPSDFHSNRKYVHKEGDGEQKDTLFCHFQSKQKLLLVASSFERDAEIEMVEWDWTTPLEQKPLTTLKLSGVVTTEIKVQPGERVFKVRGKNVSSFSVIIYTTDERALLRSAVATPELSFEDSSAQIAKQEEARKEREEIELGSFSFNTESKVVKERQHCFVLDAKGEYDALDAQRWSVIFRRSVNVEEPTFVSFHVSFSSSHLCEHADLYLVDNKNGKTVFLPSLVCPPIHIVPSEQGYTLLATTTPRKPFNPGTWNVRCFSAKVVKTAAEPMKPAVDQTGEYADNFFKYLFRLNLSVNERSVVAARVCFPTDGDRQEGPFLLGNEQPRLRLEVVEDGNVVATAESRGAVVMGGLVVDAAAKGAEKKVILQCSLLQDEGGEGESTSAEASAEKSESPRLIANESSVVQTPDGKQWSLRMFANGVATLKPNTDLEDHYTAVKQGWEKAQPGRAAKGKQSRTKFTENPSMIVEQQAQESARASVVDKKGGKGKGGKAKEAAPVNRDEPPAFKVVSSDPASRKEVDKEQEKERREKLKAKLAESRKARVEDEEGLKLADGLIEETRNARDALH</sequence>
<feature type="region of interest" description="Disordered" evidence="1">
    <location>
        <begin position="1"/>
        <end position="30"/>
    </location>
</feature>
<feature type="compositionally biased region" description="Acidic residues" evidence="1">
    <location>
        <begin position="344"/>
        <end position="354"/>
    </location>
</feature>
<evidence type="ECO:0000259" key="2">
    <source>
        <dbReference type="Pfam" id="PF22071"/>
    </source>
</evidence>